<dbReference type="Gene3D" id="3.10.310.20">
    <property type="entry name" value="DHHA2 domain"/>
    <property type="match status" value="1"/>
</dbReference>
<organism evidence="9 10">
    <name type="scientific">Methanothermococcus okinawensis</name>
    <dbReference type="NCBI Taxonomy" id="155863"/>
    <lineage>
        <taxon>Archaea</taxon>
        <taxon>Methanobacteriati</taxon>
        <taxon>Methanobacteriota</taxon>
        <taxon>Methanomada group</taxon>
        <taxon>Methanococci</taxon>
        <taxon>Methanococcales</taxon>
        <taxon>Methanococcaceae</taxon>
        <taxon>Methanothermococcus</taxon>
    </lineage>
</organism>
<proteinExistence type="predicted"/>
<dbReference type="SMART" id="SM01131">
    <property type="entry name" value="DHHA2"/>
    <property type="match status" value="1"/>
</dbReference>
<dbReference type="GO" id="GO:0005737">
    <property type="term" value="C:cytoplasm"/>
    <property type="evidence" value="ECO:0007669"/>
    <property type="project" value="InterPro"/>
</dbReference>
<sequence>MLYIVGHKNPDTDSICSSIVLSHFLDAIPARLGDLNPESEFILKRFGVMEPELITSAEGKELILVDHSEKSQSLEDLDKGKIVGIIDHHKVGIITSEPIIYIAKPLGSTATILGELYFKKMMEFIGGKNKELKEDLAGLLLSAIISDTVLFKSPTTTNTDRNIAERLAKIAGIGDINAYGMEILKAKSTVGSMKPEEIVNLDYKEFNFAGKKIGIGQVEVIDTDEIESKKEEIYNILEEKINMGYDLILFLITDIMKEGSEILVVGNRKAFERAFNVELKDKSIFLEGIMSRKKQVVPPLERYYKNKQNIEQ</sequence>
<dbReference type="Gene3D" id="3.90.1640.10">
    <property type="entry name" value="inorganic pyrophosphatase (n-terminal core)"/>
    <property type="match status" value="1"/>
</dbReference>
<dbReference type="FunFam" id="3.90.1640.10:FF:000001">
    <property type="entry name" value="Probable manganese-dependent inorganic pyrophosphatase"/>
    <property type="match status" value="1"/>
</dbReference>
<dbReference type="InterPro" id="IPR004097">
    <property type="entry name" value="DHHA2"/>
</dbReference>
<evidence type="ECO:0000259" key="8">
    <source>
        <dbReference type="SMART" id="SM01131"/>
    </source>
</evidence>
<name>A0A832YST7_9EURY</name>
<dbReference type="GO" id="GO:0046872">
    <property type="term" value="F:metal ion binding"/>
    <property type="evidence" value="ECO:0007669"/>
    <property type="project" value="UniProtKB-KW"/>
</dbReference>
<dbReference type="Pfam" id="PF02833">
    <property type="entry name" value="DHHA2"/>
    <property type="match status" value="1"/>
</dbReference>
<dbReference type="EMBL" id="DQSV01000020">
    <property type="protein sequence ID" value="HIP16898.1"/>
    <property type="molecule type" value="Genomic_DNA"/>
</dbReference>
<comment type="caution">
    <text evidence="9">The sequence shown here is derived from an EMBL/GenBank/DDBJ whole genome shotgun (WGS) entry which is preliminary data.</text>
</comment>
<dbReference type="PANTHER" id="PTHR12112:SF22">
    <property type="entry name" value="MANGANESE-DEPENDENT INORGANIC PYROPHOSPHATASE-RELATED"/>
    <property type="match status" value="1"/>
</dbReference>
<keyword evidence="3" id="KW-0479">Metal-binding</keyword>
<dbReference type="SUPFAM" id="SSF64182">
    <property type="entry name" value="DHH phosphoesterases"/>
    <property type="match status" value="1"/>
</dbReference>
<comment type="cofactor">
    <cofactor evidence="1">
        <name>Mn(2+)</name>
        <dbReference type="ChEBI" id="CHEBI:29035"/>
    </cofactor>
</comment>
<keyword evidence="5" id="KW-0464">Manganese</keyword>
<accession>A0A832YST7</accession>
<gene>
    <name evidence="9" type="ORF">EYG76_01145</name>
</gene>
<protein>
    <recommendedName>
        <fullName evidence="2">inorganic diphosphatase</fullName>
        <ecNumber evidence="2">3.6.1.1</ecNumber>
    </recommendedName>
    <alternativeName>
        <fullName evidence="6">Pyrophosphate phospho-hydrolase</fullName>
    </alternativeName>
</protein>
<comment type="catalytic activity">
    <reaction evidence="7">
        <text>diphosphate + H2O = 2 phosphate + H(+)</text>
        <dbReference type="Rhea" id="RHEA:24576"/>
        <dbReference type="ChEBI" id="CHEBI:15377"/>
        <dbReference type="ChEBI" id="CHEBI:15378"/>
        <dbReference type="ChEBI" id="CHEBI:33019"/>
        <dbReference type="ChEBI" id="CHEBI:43474"/>
        <dbReference type="EC" id="3.6.1.1"/>
    </reaction>
</comment>
<evidence type="ECO:0000313" key="10">
    <source>
        <dbReference type="Proteomes" id="UP000605144"/>
    </source>
</evidence>
<dbReference type="PANTHER" id="PTHR12112">
    <property type="entry name" value="BNIP - RELATED"/>
    <property type="match status" value="1"/>
</dbReference>
<dbReference type="InterPro" id="IPR038763">
    <property type="entry name" value="DHH_sf"/>
</dbReference>
<dbReference type="Pfam" id="PF01368">
    <property type="entry name" value="DHH"/>
    <property type="match status" value="1"/>
</dbReference>
<dbReference type="InterPro" id="IPR001667">
    <property type="entry name" value="DDH_dom"/>
</dbReference>
<keyword evidence="4 9" id="KW-0378">Hydrolase</keyword>
<dbReference type="EC" id="3.6.1.1" evidence="2"/>
<dbReference type="GO" id="GO:0004427">
    <property type="term" value="F:inorganic diphosphate phosphatase activity"/>
    <property type="evidence" value="ECO:0007669"/>
    <property type="project" value="UniProtKB-EC"/>
</dbReference>
<evidence type="ECO:0000256" key="6">
    <source>
        <dbReference type="ARBA" id="ARBA00032535"/>
    </source>
</evidence>
<evidence type="ECO:0000256" key="2">
    <source>
        <dbReference type="ARBA" id="ARBA00012146"/>
    </source>
</evidence>
<dbReference type="InterPro" id="IPR038222">
    <property type="entry name" value="DHHA2_dom_sf"/>
</dbReference>
<evidence type="ECO:0000256" key="5">
    <source>
        <dbReference type="ARBA" id="ARBA00023211"/>
    </source>
</evidence>
<evidence type="ECO:0000256" key="1">
    <source>
        <dbReference type="ARBA" id="ARBA00001936"/>
    </source>
</evidence>
<evidence type="ECO:0000256" key="7">
    <source>
        <dbReference type="ARBA" id="ARBA00047820"/>
    </source>
</evidence>
<reference evidence="9" key="1">
    <citation type="journal article" date="2020" name="ISME J.">
        <title>Gammaproteobacteria mediating utilization of methyl-, sulfur- and petroleum organic compounds in deep ocean hydrothermal plumes.</title>
        <authorList>
            <person name="Zhou Z."/>
            <person name="Liu Y."/>
            <person name="Pan J."/>
            <person name="Cron B.R."/>
            <person name="Toner B.M."/>
            <person name="Anantharaman K."/>
            <person name="Breier J.A."/>
            <person name="Dick G.J."/>
            <person name="Li M."/>
        </authorList>
    </citation>
    <scope>NUCLEOTIDE SEQUENCE</scope>
    <source>
        <strain evidence="9">SZUA-1385</strain>
    </source>
</reference>
<dbReference type="NCBIfam" id="NF003877">
    <property type="entry name" value="PRK05427.1"/>
    <property type="match status" value="1"/>
</dbReference>
<dbReference type="AlphaFoldDB" id="A0A832YST7"/>
<dbReference type="Proteomes" id="UP000605144">
    <property type="component" value="Unassembled WGS sequence"/>
</dbReference>
<feature type="domain" description="DHHA2" evidence="8">
    <location>
        <begin position="180"/>
        <end position="304"/>
    </location>
</feature>
<evidence type="ECO:0000313" key="9">
    <source>
        <dbReference type="EMBL" id="HIP16898.1"/>
    </source>
</evidence>
<evidence type="ECO:0000256" key="3">
    <source>
        <dbReference type="ARBA" id="ARBA00022723"/>
    </source>
</evidence>
<evidence type="ECO:0000256" key="4">
    <source>
        <dbReference type="ARBA" id="ARBA00022801"/>
    </source>
</evidence>